<dbReference type="Gene3D" id="3.30.70.980">
    <property type="match status" value="2"/>
</dbReference>
<dbReference type="Pfam" id="PF01709">
    <property type="entry name" value="Transcrip_reg"/>
    <property type="match status" value="1"/>
</dbReference>
<sequence>MKLTYICFALVLFLVSAVTHGFHYSGARIFNNVLLGQNSKLGRPTNTLVMMGRRSEKIARKKGSEDAKRGKIFARIGKKIIVAVKAGGPVVESNKALADILKEAKSYNVPKENIDRAIKRAEAADAADFKEAVYEAYGAGGVGIIISCLTDNTNRALTDIKNAIKKSEVTLASSGSVAFNFDKKGCLEVASELDEDTVLEIALEGGVDDFVLEEGEEEGTSVVYVAPGETKLMADALEAAGHAPKPSLANVPNVWVDCDEATAEANLAVIEALEELDDVDCVEHNIRLLASA</sequence>
<name>A0A6S9GJB7_HETAK</name>
<dbReference type="InterPro" id="IPR017856">
    <property type="entry name" value="Integrase-like_N"/>
</dbReference>
<dbReference type="NCBIfam" id="NF009044">
    <property type="entry name" value="PRK12378.1"/>
    <property type="match status" value="1"/>
</dbReference>
<accession>A0A6S9GJB7</accession>
<keyword evidence="3" id="KW-0805">Transcription regulation</keyword>
<proteinExistence type="inferred from homology"/>
<keyword evidence="5" id="KW-0804">Transcription</keyword>
<feature type="domain" description="TACO1/YebC-like second and third" evidence="7">
    <location>
        <begin position="130"/>
        <end position="286"/>
    </location>
</feature>
<dbReference type="SUPFAM" id="SSF75625">
    <property type="entry name" value="YebC-like"/>
    <property type="match status" value="1"/>
</dbReference>
<dbReference type="HAMAP" id="MF_00693">
    <property type="entry name" value="Transcrip_reg_TACO1"/>
    <property type="match status" value="1"/>
</dbReference>
<evidence type="ECO:0000256" key="2">
    <source>
        <dbReference type="ARBA" id="ARBA00022490"/>
    </source>
</evidence>
<feature type="domain" description="TACO1/YebC-like N-terminal" evidence="8">
    <location>
        <begin position="54"/>
        <end position="122"/>
    </location>
</feature>
<dbReference type="GO" id="GO:0003677">
    <property type="term" value="F:DNA binding"/>
    <property type="evidence" value="ECO:0007669"/>
    <property type="project" value="UniProtKB-KW"/>
</dbReference>
<evidence type="ECO:0000256" key="3">
    <source>
        <dbReference type="ARBA" id="ARBA00023015"/>
    </source>
</evidence>
<evidence type="ECO:0000256" key="4">
    <source>
        <dbReference type="ARBA" id="ARBA00023125"/>
    </source>
</evidence>
<evidence type="ECO:0000256" key="6">
    <source>
        <dbReference type="SAM" id="SignalP"/>
    </source>
</evidence>
<feature type="chain" id="PRO_5030159572" description="Transcriptional regulatory protein" evidence="6">
    <location>
        <begin position="22"/>
        <end position="292"/>
    </location>
</feature>
<reference evidence="9" key="1">
    <citation type="submission" date="2021-01" db="EMBL/GenBank/DDBJ databases">
        <authorList>
            <person name="Corre E."/>
            <person name="Pelletier E."/>
            <person name="Niang G."/>
            <person name="Scheremetjew M."/>
            <person name="Finn R."/>
            <person name="Kale V."/>
            <person name="Holt S."/>
            <person name="Cochrane G."/>
            <person name="Meng A."/>
            <person name="Brown T."/>
            <person name="Cohen L."/>
        </authorList>
    </citation>
    <scope>NUCLEOTIDE SEQUENCE</scope>
    <source>
        <strain evidence="9">CCMP3107</strain>
    </source>
</reference>
<dbReference type="InterPro" id="IPR026564">
    <property type="entry name" value="Transcrip_reg_TACO1-like_dom3"/>
</dbReference>
<dbReference type="GO" id="GO:0005737">
    <property type="term" value="C:cytoplasm"/>
    <property type="evidence" value="ECO:0007669"/>
    <property type="project" value="UniProtKB-ARBA"/>
</dbReference>
<dbReference type="NCBIfam" id="TIGR01033">
    <property type="entry name" value="YebC/PmpR family DNA-binding transcriptional regulator"/>
    <property type="match status" value="1"/>
</dbReference>
<evidence type="ECO:0008006" key="10">
    <source>
        <dbReference type="Google" id="ProtNLM"/>
    </source>
</evidence>
<keyword evidence="4" id="KW-0238">DNA-binding</keyword>
<keyword evidence="6" id="KW-0732">Signal</keyword>
<dbReference type="PANTHER" id="PTHR12532">
    <property type="entry name" value="TRANSLATIONAL ACTIVATOR OF CYTOCHROME C OXIDASE 1"/>
    <property type="match status" value="1"/>
</dbReference>
<dbReference type="InterPro" id="IPR029072">
    <property type="entry name" value="YebC-like"/>
</dbReference>
<comment type="similarity">
    <text evidence="1">Belongs to the TACO1 family.</text>
</comment>
<dbReference type="PANTHER" id="PTHR12532:SF0">
    <property type="entry name" value="TRANSLATIONAL ACTIVATOR OF CYTOCHROME C OXIDASE 1"/>
    <property type="match status" value="1"/>
</dbReference>
<evidence type="ECO:0000256" key="5">
    <source>
        <dbReference type="ARBA" id="ARBA00023163"/>
    </source>
</evidence>
<dbReference type="Pfam" id="PF20772">
    <property type="entry name" value="TACO1_YebC_N"/>
    <property type="match status" value="1"/>
</dbReference>
<evidence type="ECO:0000259" key="7">
    <source>
        <dbReference type="Pfam" id="PF01709"/>
    </source>
</evidence>
<dbReference type="FunFam" id="1.10.10.200:FF:000004">
    <property type="entry name" value="Probable transcriptional regulatory protein BSBG_02618"/>
    <property type="match status" value="1"/>
</dbReference>
<dbReference type="EMBL" id="HBIU01010965">
    <property type="protein sequence ID" value="CAE0626066.1"/>
    <property type="molecule type" value="Transcribed_RNA"/>
</dbReference>
<evidence type="ECO:0000256" key="1">
    <source>
        <dbReference type="ARBA" id="ARBA00008724"/>
    </source>
</evidence>
<dbReference type="Gene3D" id="1.10.10.200">
    <property type="match status" value="1"/>
</dbReference>
<dbReference type="AlphaFoldDB" id="A0A6S9GJB7"/>
<organism evidence="9">
    <name type="scientific">Heterosigma akashiwo</name>
    <name type="common">Chromophytic alga</name>
    <name type="synonym">Heterosigma carterae</name>
    <dbReference type="NCBI Taxonomy" id="2829"/>
    <lineage>
        <taxon>Eukaryota</taxon>
        <taxon>Sar</taxon>
        <taxon>Stramenopiles</taxon>
        <taxon>Ochrophyta</taxon>
        <taxon>Raphidophyceae</taxon>
        <taxon>Chattonellales</taxon>
        <taxon>Chattonellaceae</taxon>
        <taxon>Heterosigma</taxon>
    </lineage>
</organism>
<gene>
    <name evidence="9" type="ORF">HAKA00212_LOCUS4741</name>
</gene>
<keyword evidence="2" id="KW-0963">Cytoplasm</keyword>
<dbReference type="InterPro" id="IPR049083">
    <property type="entry name" value="TACO1_YebC_N"/>
</dbReference>
<evidence type="ECO:0000259" key="8">
    <source>
        <dbReference type="Pfam" id="PF20772"/>
    </source>
</evidence>
<feature type="signal peptide" evidence="6">
    <location>
        <begin position="1"/>
        <end position="21"/>
    </location>
</feature>
<protein>
    <recommendedName>
        <fullName evidence="10">Transcriptional regulatory protein</fullName>
    </recommendedName>
</protein>
<dbReference type="InterPro" id="IPR002876">
    <property type="entry name" value="Transcrip_reg_TACO1-like"/>
</dbReference>
<dbReference type="InterPro" id="IPR048300">
    <property type="entry name" value="TACO1_YebC-like_2nd/3rd_dom"/>
</dbReference>
<evidence type="ECO:0000313" key="9">
    <source>
        <dbReference type="EMBL" id="CAE0626066.1"/>
    </source>
</evidence>